<dbReference type="InterPro" id="IPR000182">
    <property type="entry name" value="GNAT_dom"/>
</dbReference>
<dbReference type="OrthoDB" id="5295305at2"/>
<proteinExistence type="predicted"/>
<organism evidence="2 3">
    <name type="scientific">Rhizobium grahamii</name>
    <dbReference type="NCBI Taxonomy" id="1120045"/>
    <lineage>
        <taxon>Bacteria</taxon>
        <taxon>Pseudomonadati</taxon>
        <taxon>Pseudomonadota</taxon>
        <taxon>Alphaproteobacteria</taxon>
        <taxon>Hyphomicrobiales</taxon>
        <taxon>Rhizobiaceae</taxon>
        <taxon>Rhizobium/Agrobacterium group</taxon>
        <taxon>Rhizobium</taxon>
    </lineage>
</organism>
<dbReference type="KEGG" id="rgr:FZ934_11110"/>
<sequence length="220" mass="24920">MELSHWNGVARPDRIVIEGRYTRLEPLDVAKHGADLFASAQQPGADDRFRYLFEDAPADMAAFTTWLEKAAVSPDPMFFAVIDKKTGRAEGRQALMRIDAAHGVIEIGSILWGPAIARSRVTTEALYLFASLAFDTLGYRRFEWKCNNLNEPSKRAALRFGFSFEGVFRQHMVAKGKNRDTAWFAIIDADWPRLKAAYEAWLNPDNFDAAGQQKTKLRFD</sequence>
<dbReference type="SUPFAM" id="SSF55729">
    <property type="entry name" value="Acyl-CoA N-acyltransferases (Nat)"/>
    <property type="match status" value="1"/>
</dbReference>
<dbReference type="PANTHER" id="PTHR43441:SF2">
    <property type="entry name" value="FAMILY ACETYLTRANSFERASE, PUTATIVE (AFU_ORTHOLOGUE AFUA_7G00850)-RELATED"/>
    <property type="match status" value="1"/>
</dbReference>
<feature type="domain" description="N-acetyltransferase" evidence="1">
    <location>
        <begin position="32"/>
        <end position="162"/>
    </location>
</feature>
<dbReference type="EMBL" id="CP043498">
    <property type="protein sequence ID" value="QFY60917.1"/>
    <property type="molecule type" value="Genomic_DNA"/>
</dbReference>
<dbReference type="GO" id="GO:0008999">
    <property type="term" value="F:protein-N-terminal-alanine acetyltransferase activity"/>
    <property type="evidence" value="ECO:0007669"/>
    <property type="project" value="TreeGrafter"/>
</dbReference>
<protein>
    <submittedName>
        <fullName evidence="2">GNAT family N-acetyltransferase</fullName>
    </submittedName>
</protein>
<dbReference type="GO" id="GO:1990189">
    <property type="term" value="F:protein N-terminal-serine acetyltransferase activity"/>
    <property type="evidence" value="ECO:0007669"/>
    <property type="project" value="TreeGrafter"/>
</dbReference>
<dbReference type="FunFam" id="3.40.630.30:FF:000047">
    <property type="entry name" value="Acetyltransferase, GNAT family"/>
    <property type="match status" value="1"/>
</dbReference>
<evidence type="ECO:0000313" key="3">
    <source>
        <dbReference type="Proteomes" id="UP000326881"/>
    </source>
</evidence>
<dbReference type="InterPro" id="IPR016181">
    <property type="entry name" value="Acyl_CoA_acyltransferase"/>
</dbReference>
<accession>A0A5Q0CAL4</accession>
<evidence type="ECO:0000313" key="2">
    <source>
        <dbReference type="EMBL" id="QFY60917.1"/>
    </source>
</evidence>
<reference evidence="2 3" key="1">
    <citation type="submission" date="2019-08" db="EMBL/GenBank/DDBJ databases">
        <title>Prosopis cineraria nodule microbiome.</title>
        <authorList>
            <person name="Ali R."/>
            <person name="Chaluvadi S.R."/>
            <person name="Wang X."/>
        </authorList>
    </citation>
    <scope>NUCLEOTIDE SEQUENCE [LARGE SCALE GENOMIC DNA]</scope>
    <source>
        <strain evidence="2 3">BG7</strain>
    </source>
</reference>
<dbReference type="InterPro" id="IPR051908">
    <property type="entry name" value="Ribosomal_N-acetyltransferase"/>
</dbReference>
<name>A0A5Q0CAL4_9HYPH</name>
<dbReference type="RefSeq" id="WP_153271110.1">
    <property type="nucleotide sequence ID" value="NZ_CP043498.1"/>
</dbReference>
<dbReference type="AlphaFoldDB" id="A0A5Q0CAL4"/>
<evidence type="ECO:0000259" key="1">
    <source>
        <dbReference type="Pfam" id="PF13302"/>
    </source>
</evidence>
<gene>
    <name evidence="2" type="ORF">FZ934_11110</name>
</gene>
<dbReference type="Proteomes" id="UP000326881">
    <property type="component" value="Chromosome"/>
</dbReference>
<dbReference type="Gene3D" id="3.40.630.30">
    <property type="match status" value="1"/>
</dbReference>
<keyword evidence="3" id="KW-1185">Reference proteome</keyword>
<keyword evidence="2" id="KW-0808">Transferase</keyword>
<dbReference type="PANTHER" id="PTHR43441">
    <property type="entry name" value="RIBOSOMAL-PROTEIN-SERINE ACETYLTRANSFERASE"/>
    <property type="match status" value="1"/>
</dbReference>
<dbReference type="Pfam" id="PF13302">
    <property type="entry name" value="Acetyltransf_3"/>
    <property type="match status" value="1"/>
</dbReference>